<comment type="caution">
    <text evidence="2">The sequence shown here is derived from an EMBL/GenBank/DDBJ whole genome shotgun (WGS) entry which is preliminary data.</text>
</comment>
<feature type="compositionally biased region" description="Basic residues" evidence="1">
    <location>
        <begin position="196"/>
        <end position="205"/>
    </location>
</feature>
<accession>A0A1R1XYT2</accession>
<feature type="compositionally biased region" description="Polar residues" evidence="1">
    <location>
        <begin position="209"/>
        <end position="227"/>
    </location>
</feature>
<dbReference type="Proteomes" id="UP000187429">
    <property type="component" value="Unassembled WGS sequence"/>
</dbReference>
<dbReference type="AlphaFoldDB" id="A0A1R1XYT2"/>
<dbReference type="EMBL" id="LSSM01002944">
    <property type="protein sequence ID" value="OMJ19676.1"/>
    <property type="molecule type" value="Genomic_DNA"/>
</dbReference>
<evidence type="ECO:0000313" key="2">
    <source>
        <dbReference type="EMBL" id="OMJ19676.1"/>
    </source>
</evidence>
<proteinExistence type="predicted"/>
<dbReference type="OrthoDB" id="5545891at2759"/>
<organism evidence="2 3">
    <name type="scientific">Smittium culicis</name>
    <dbReference type="NCBI Taxonomy" id="133412"/>
    <lineage>
        <taxon>Eukaryota</taxon>
        <taxon>Fungi</taxon>
        <taxon>Fungi incertae sedis</taxon>
        <taxon>Zoopagomycota</taxon>
        <taxon>Kickxellomycotina</taxon>
        <taxon>Harpellomycetes</taxon>
        <taxon>Harpellales</taxon>
        <taxon>Legeriomycetaceae</taxon>
        <taxon>Smittium</taxon>
    </lineage>
</organism>
<protein>
    <submittedName>
        <fullName evidence="2">Uncharacterized protein</fullName>
    </submittedName>
</protein>
<sequence>MNQAISQIPVNQEQFNELTEMPEDPFISTRIPITDLAVYPELIEALPSIEDDFFRTPLSEEERKEAIHSIPRSSSMSYQPPPLNGSASVAVKKADACLRGIQIALAQATRPVDYFVHRIIQDNPSVREDDPHINFSNTMRAILADIVYTVTQGRLDNLHKGMDLPGKPQKLVDSDTKPLMDQEKLEALIVSKKPEKRARIRKPFRGRQQLGTQNSTGSNTAQEQTTEAAVPSATVRAGDLNISIDRTPSWGPARNISIRVDQADEQGPDPKYC</sequence>
<reference evidence="3" key="1">
    <citation type="submission" date="2017-01" db="EMBL/GenBank/DDBJ databases">
        <authorList>
            <person name="Wang Y."/>
            <person name="White M."/>
            <person name="Kvist S."/>
            <person name="Moncalvo J.-M."/>
        </authorList>
    </citation>
    <scope>NUCLEOTIDE SEQUENCE [LARGE SCALE GENOMIC DNA]</scope>
    <source>
        <strain evidence="3">ID-206-W2</strain>
    </source>
</reference>
<keyword evidence="3" id="KW-1185">Reference proteome</keyword>
<name>A0A1R1XYT2_9FUNG</name>
<evidence type="ECO:0000313" key="3">
    <source>
        <dbReference type="Proteomes" id="UP000187429"/>
    </source>
</evidence>
<evidence type="ECO:0000256" key="1">
    <source>
        <dbReference type="SAM" id="MobiDB-lite"/>
    </source>
</evidence>
<gene>
    <name evidence="2" type="ORF">AYI69_g6528</name>
</gene>
<feature type="region of interest" description="Disordered" evidence="1">
    <location>
        <begin position="196"/>
        <end position="273"/>
    </location>
</feature>